<keyword evidence="4" id="KW-1185">Reference proteome</keyword>
<feature type="domain" description="DUF4397" evidence="2">
    <location>
        <begin position="39"/>
        <end position="155"/>
    </location>
</feature>
<evidence type="ECO:0000313" key="4">
    <source>
        <dbReference type="Proteomes" id="UP000637788"/>
    </source>
</evidence>
<name>A0A917R4R2_9ACTN</name>
<dbReference type="Proteomes" id="UP000637788">
    <property type="component" value="Unassembled WGS sequence"/>
</dbReference>
<comment type="caution">
    <text evidence="3">The sequence shown here is derived from an EMBL/GenBank/DDBJ whole genome shotgun (WGS) entry which is preliminary data.</text>
</comment>
<proteinExistence type="predicted"/>
<feature type="chain" id="PRO_5038679763" description="DUF4397 domain-containing protein" evidence="1">
    <location>
        <begin position="28"/>
        <end position="231"/>
    </location>
</feature>
<accession>A0A917R4R2</accession>
<keyword evidence="1" id="KW-0732">Signal</keyword>
<organism evidence="3 4">
    <name type="scientific">Streptomyces flaveus</name>
    <dbReference type="NCBI Taxonomy" id="66370"/>
    <lineage>
        <taxon>Bacteria</taxon>
        <taxon>Bacillati</taxon>
        <taxon>Actinomycetota</taxon>
        <taxon>Actinomycetes</taxon>
        <taxon>Kitasatosporales</taxon>
        <taxon>Streptomycetaceae</taxon>
        <taxon>Streptomyces</taxon>
        <taxon>Streptomyces aurantiacus group</taxon>
    </lineage>
</organism>
<dbReference type="InterPro" id="IPR025510">
    <property type="entry name" value="DUF4397"/>
</dbReference>
<gene>
    <name evidence="3" type="ORF">GCM10010094_57840</name>
</gene>
<feature type="signal peptide" evidence="1">
    <location>
        <begin position="1"/>
        <end position="27"/>
    </location>
</feature>
<sequence length="231" mass="23265">MSTRLTRAAFALGAAGLLGLTAVPATSAGAAHNAAQNNATVTIFHGIPGATVDIYANGKKLLSDFTPGSLSSQLSLPADSYDIKIFKAGASYSGTPVVQKTVEVSSGTNASLTANLNTEGQPALNAFLNDTSQVPGDKSRLIVRHVAAAPAVDVRADGTPVFKNVENPQQKQADVPAGSVNADVVLAGTTTVAIGPAKLDLAPGASTVVYAWGSADAKNLALKVQKLSASG</sequence>
<evidence type="ECO:0000259" key="2">
    <source>
        <dbReference type="Pfam" id="PF14344"/>
    </source>
</evidence>
<evidence type="ECO:0000313" key="3">
    <source>
        <dbReference type="EMBL" id="GGK89175.1"/>
    </source>
</evidence>
<dbReference type="AlphaFoldDB" id="A0A917R4R2"/>
<reference evidence="3" key="1">
    <citation type="journal article" date="2014" name="Int. J. Syst. Evol. Microbiol.">
        <title>Complete genome sequence of Corynebacterium casei LMG S-19264T (=DSM 44701T), isolated from a smear-ripened cheese.</title>
        <authorList>
            <consortium name="US DOE Joint Genome Institute (JGI-PGF)"/>
            <person name="Walter F."/>
            <person name="Albersmeier A."/>
            <person name="Kalinowski J."/>
            <person name="Ruckert C."/>
        </authorList>
    </citation>
    <scope>NUCLEOTIDE SEQUENCE</scope>
    <source>
        <strain evidence="3">JCM 3035</strain>
    </source>
</reference>
<dbReference type="RefSeq" id="WP_189324761.1">
    <property type="nucleotide sequence ID" value="NZ_BMPQ01000017.1"/>
</dbReference>
<dbReference type="EMBL" id="BMPQ01000017">
    <property type="protein sequence ID" value="GGK89175.1"/>
    <property type="molecule type" value="Genomic_DNA"/>
</dbReference>
<dbReference type="Pfam" id="PF14344">
    <property type="entry name" value="DUF4397"/>
    <property type="match status" value="1"/>
</dbReference>
<evidence type="ECO:0000256" key="1">
    <source>
        <dbReference type="SAM" id="SignalP"/>
    </source>
</evidence>
<reference evidence="3" key="2">
    <citation type="submission" date="2020-09" db="EMBL/GenBank/DDBJ databases">
        <authorList>
            <person name="Sun Q."/>
            <person name="Ohkuma M."/>
        </authorList>
    </citation>
    <scope>NUCLEOTIDE SEQUENCE</scope>
    <source>
        <strain evidence="3">JCM 3035</strain>
    </source>
</reference>
<protein>
    <recommendedName>
        <fullName evidence="2">DUF4397 domain-containing protein</fullName>
    </recommendedName>
</protein>